<sequence length="336" mass="38691">MTASAHRRWHGKEYLDEVPGTPPLVDVEWLDKNKKDVVILHATYDPECKMNQRDFVKAYYQDLDKRIERFKSDEYKNSHIPKAIEFSINCATYPGRTEKFYLYTPLEVSRYLQRLAIFPDEHIVVYSSGPFNGMLYASKVRWLLKLYEFTKVSVLDGGLGAWKKAGKPVTDEVYVLQPSVHVPGRLNLDEHVNFSDLTSATDDRYVPILHQLQQYNFIDCRPAAQFQGRAKPSQFIDWQVSGTFIQHSKNLPSLNLVTTKGFMASKQEIRRAAREAKYDKNFPTVLFCYDGMQCHLVGLAMEHAGYPPPKIYAGGLVEIEMRQPNFINGQYGCPLY</sequence>
<dbReference type="Proteomes" id="UP000095287">
    <property type="component" value="Unplaced"/>
</dbReference>
<dbReference type="PROSITE" id="PS50206">
    <property type="entry name" value="RHODANESE_3"/>
    <property type="match status" value="2"/>
</dbReference>
<evidence type="ECO:0000259" key="3">
    <source>
        <dbReference type="PROSITE" id="PS50206"/>
    </source>
</evidence>
<keyword evidence="1" id="KW-0808">Transferase</keyword>
<proteinExistence type="predicted"/>
<protein>
    <submittedName>
        <fullName evidence="5">Rhodanese domain-containing protein</fullName>
    </submittedName>
</protein>
<dbReference type="GO" id="GO:0005739">
    <property type="term" value="C:mitochondrion"/>
    <property type="evidence" value="ECO:0007669"/>
    <property type="project" value="TreeGrafter"/>
</dbReference>
<dbReference type="InterPro" id="IPR001763">
    <property type="entry name" value="Rhodanese-like_dom"/>
</dbReference>
<dbReference type="PANTHER" id="PTHR11364:SF7">
    <property type="entry name" value="THIOSULFATE SULFURTRANSFERASE MPST-1-RELATED"/>
    <property type="match status" value="1"/>
</dbReference>
<evidence type="ECO:0000256" key="1">
    <source>
        <dbReference type="ARBA" id="ARBA00022679"/>
    </source>
</evidence>
<dbReference type="InterPro" id="IPR045078">
    <property type="entry name" value="TST/MPST-like"/>
</dbReference>
<feature type="domain" description="Rhodanese" evidence="3">
    <location>
        <begin position="211"/>
        <end position="328"/>
    </location>
</feature>
<evidence type="ECO:0000256" key="2">
    <source>
        <dbReference type="ARBA" id="ARBA00022737"/>
    </source>
</evidence>
<dbReference type="AlphaFoldDB" id="A0A1I7ZK19"/>
<dbReference type="InterPro" id="IPR036873">
    <property type="entry name" value="Rhodanese-like_dom_sf"/>
</dbReference>
<dbReference type="SMART" id="SM00450">
    <property type="entry name" value="RHOD"/>
    <property type="match status" value="2"/>
</dbReference>
<accession>A0A1I7ZK19</accession>
<name>A0A1I7ZK19_9BILA</name>
<dbReference type="WBParaSite" id="L893_g27210.t1">
    <property type="protein sequence ID" value="L893_g27210.t1"/>
    <property type="gene ID" value="L893_g27210"/>
</dbReference>
<evidence type="ECO:0000313" key="4">
    <source>
        <dbReference type="Proteomes" id="UP000095287"/>
    </source>
</evidence>
<keyword evidence="4" id="KW-1185">Reference proteome</keyword>
<dbReference type="Pfam" id="PF00581">
    <property type="entry name" value="Rhodanese"/>
    <property type="match status" value="2"/>
</dbReference>
<dbReference type="CDD" id="cd01448">
    <property type="entry name" value="TST_Repeat_1"/>
    <property type="match status" value="1"/>
</dbReference>
<reference evidence="5" key="1">
    <citation type="submission" date="2016-11" db="UniProtKB">
        <authorList>
            <consortium name="WormBaseParasite"/>
        </authorList>
    </citation>
    <scope>IDENTIFICATION</scope>
</reference>
<dbReference type="SUPFAM" id="SSF52821">
    <property type="entry name" value="Rhodanese/Cell cycle control phosphatase"/>
    <property type="match status" value="2"/>
</dbReference>
<evidence type="ECO:0000313" key="5">
    <source>
        <dbReference type="WBParaSite" id="L893_g27210.t1"/>
    </source>
</evidence>
<dbReference type="Gene3D" id="3.40.250.10">
    <property type="entry name" value="Rhodanese-like domain"/>
    <property type="match status" value="2"/>
</dbReference>
<dbReference type="GO" id="GO:0004792">
    <property type="term" value="F:thiosulfate-cyanide sulfurtransferase activity"/>
    <property type="evidence" value="ECO:0007669"/>
    <property type="project" value="TreeGrafter"/>
</dbReference>
<dbReference type="PANTHER" id="PTHR11364">
    <property type="entry name" value="THIOSULFATE SULFERTANSFERASE"/>
    <property type="match status" value="1"/>
</dbReference>
<feature type="domain" description="Rhodanese" evidence="3">
    <location>
        <begin position="73"/>
        <end position="171"/>
    </location>
</feature>
<keyword evidence="2" id="KW-0677">Repeat</keyword>
<organism evidence="4 5">
    <name type="scientific">Steinernema glaseri</name>
    <dbReference type="NCBI Taxonomy" id="37863"/>
    <lineage>
        <taxon>Eukaryota</taxon>
        <taxon>Metazoa</taxon>
        <taxon>Ecdysozoa</taxon>
        <taxon>Nematoda</taxon>
        <taxon>Chromadorea</taxon>
        <taxon>Rhabditida</taxon>
        <taxon>Tylenchina</taxon>
        <taxon>Panagrolaimomorpha</taxon>
        <taxon>Strongyloidoidea</taxon>
        <taxon>Steinernematidae</taxon>
        <taxon>Steinernema</taxon>
    </lineage>
</organism>